<name>S7MVP2_MYOBR</name>
<feature type="region of interest" description="Disordered" evidence="1">
    <location>
        <begin position="125"/>
        <end position="188"/>
    </location>
</feature>
<organism evidence="2 3">
    <name type="scientific">Myotis brandtii</name>
    <name type="common">Brandt's bat</name>
    <dbReference type="NCBI Taxonomy" id="109478"/>
    <lineage>
        <taxon>Eukaryota</taxon>
        <taxon>Metazoa</taxon>
        <taxon>Chordata</taxon>
        <taxon>Craniata</taxon>
        <taxon>Vertebrata</taxon>
        <taxon>Euteleostomi</taxon>
        <taxon>Mammalia</taxon>
        <taxon>Eutheria</taxon>
        <taxon>Laurasiatheria</taxon>
        <taxon>Chiroptera</taxon>
        <taxon>Yangochiroptera</taxon>
        <taxon>Vespertilionidae</taxon>
        <taxon>Myotis</taxon>
    </lineage>
</organism>
<feature type="compositionally biased region" description="Basic and acidic residues" evidence="1">
    <location>
        <begin position="137"/>
        <end position="146"/>
    </location>
</feature>
<dbReference type="Proteomes" id="UP000052978">
    <property type="component" value="Unassembled WGS sequence"/>
</dbReference>
<proteinExistence type="predicted"/>
<gene>
    <name evidence="2" type="ORF">D623_10031974</name>
</gene>
<dbReference type="EMBL" id="KE162497">
    <property type="protein sequence ID" value="EPQ08596.1"/>
    <property type="molecule type" value="Genomic_DNA"/>
</dbReference>
<evidence type="ECO:0000313" key="3">
    <source>
        <dbReference type="Proteomes" id="UP000052978"/>
    </source>
</evidence>
<feature type="compositionally biased region" description="Basic and acidic residues" evidence="1">
    <location>
        <begin position="57"/>
        <end position="75"/>
    </location>
</feature>
<accession>S7MVP2</accession>
<feature type="region of interest" description="Disordered" evidence="1">
    <location>
        <begin position="91"/>
        <end position="113"/>
    </location>
</feature>
<evidence type="ECO:0000256" key="1">
    <source>
        <dbReference type="SAM" id="MobiDB-lite"/>
    </source>
</evidence>
<feature type="region of interest" description="Disordered" evidence="1">
    <location>
        <begin position="48"/>
        <end position="75"/>
    </location>
</feature>
<protein>
    <submittedName>
        <fullName evidence="2">Uncharacterized protein</fullName>
    </submittedName>
</protein>
<sequence>MQSPPLALGRLLLDPALLSSRGKDWAEDYESLLASPLKPYRQECPEPRGALGCFAGEGRDNDRNDRDAGKRVDPSEEARIQLFCGGKGRTGLRVPSMNRDVPEVPLTGGDLVPQGHTRRCLSVVESREQLEEEEEEEGKKKERDGFHAVPLRRSGAFRAHNHSYDPFKRHSWGPDREPQDQLSSCSQLERGSDTWVGSSLRRTFSFLWGMTGKAKLSSQLWTAGRDKSLSSCRVD</sequence>
<keyword evidence="3" id="KW-1185">Reference proteome</keyword>
<reference evidence="2 3" key="1">
    <citation type="journal article" date="2013" name="Nat. Commun.">
        <title>Genome analysis reveals insights into physiology and longevity of the Brandt's bat Myotis brandtii.</title>
        <authorList>
            <person name="Seim I."/>
            <person name="Fang X."/>
            <person name="Xiong Z."/>
            <person name="Lobanov A.V."/>
            <person name="Huang Z."/>
            <person name="Ma S."/>
            <person name="Feng Y."/>
            <person name="Turanov A.A."/>
            <person name="Zhu Y."/>
            <person name="Lenz T.L."/>
            <person name="Gerashchenko M.V."/>
            <person name="Fan D."/>
            <person name="Hee Yim S."/>
            <person name="Yao X."/>
            <person name="Jordan D."/>
            <person name="Xiong Y."/>
            <person name="Ma Y."/>
            <person name="Lyapunov A.N."/>
            <person name="Chen G."/>
            <person name="Kulakova O.I."/>
            <person name="Sun Y."/>
            <person name="Lee S.G."/>
            <person name="Bronson R.T."/>
            <person name="Moskalev A.A."/>
            <person name="Sunyaev S.R."/>
            <person name="Zhang G."/>
            <person name="Krogh A."/>
            <person name="Wang J."/>
            <person name="Gladyshev V.N."/>
        </authorList>
    </citation>
    <scope>NUCLEOTIDE SEQUENCE [LARGE SCALE GENOMIC DNA]</scope>
</reference>
<feature type="compositionally biased region" description="Basic and acidic residues" evidence="1">
    <location>
        <begin position="162"/>
        <end position="179"/>
    </location>
</feature>
<dbReference type="AlphaFoldDB" id="S7MVP2"/>
<evidence type="ECO:0000313" key="2">
    <source>
        <dbReference type="EMBL" id="EPQ08596.1"/>
    </source>
</evidence>